<dbReference type="OMA" id="HEATAHI"/>
<dbReference type="InterPro" id="IPR050257">
    <property type="entry name" value="eL8/uL1-like"/>
</dbReference>
<keyword evidence="2" id="KW-0687">Ribonucleoprotein</keyword>
<dbReference type="InterPro" id="IPR018492">
    <property type="entry name" value="Ribosomal_eL8/Nhp2"/>
</dbReference>
<dbReference type="InterPro" id="IPR004038">
    <property type="entry name" value="Ribosomal_eL8/eL30/eS12/Gad45"/>
</dbReference>
<proteinExistence type="inferred from homology"/>
<dbReference type="VEuPathDB" id="MicrosporidiaDB:SLOPH_1569"/>
<comment type="caution">
    <text evidence="4">The sequence shown here is derived from an EMBL/GenBank/DDBJ whole genome shotgun (WGS) entry which is preliminary data.</text>
</comment>
<dbReference type="GO" id="GO:0003723">
    <property type="term" value="F:RNA binding"/>
    <property type="evidence" value="ECO:0007669"/>
    <property type="project" value="InterPro"/>
</dbReference>
<dbReference type="STRING" id="1358809.S7XST4"/>
<feature type="domain" description="Ribosomal protein eL8/eL30/eS12/Gadd45" evidence="3">
    <location>
        <begin position="19"/>
        <end position="106"/>
    </location>
</feature>
<sequence>MNTSSIANIIADENTESTIKNILKELKKCKKIIRGKKAVEKAIKRNKKGVILFNGNFSPLDLIIHIPILCEEKSLPYLFVKDRNVLRSASLKNNLTTCCFVEESENDKYKEIINFIKK</sequence>
<dbReference type="SUPFAM" id="SSF55315">
    <property type="entry name" value="L30e-like"/>
    <property type="match status" value="1"/>
</dbReference>
<evidence type="ECO:0000256" key="2">
    <source>
        <dbReference type="ARBA" id="ARBA00023274"/>
    </source>
</evidence>
<dbReference type="Gene3D" id="3.30.1330.30">
    <property type="match status" value="1"/>
</dbReference>
<dbReference type="PANTHER" id="PTHR23105">
    <property type="entry name" value="RIBOSOMAL PROTEIN L7AE FAMILY MEMBER"/>
    <property type="match status" value="1"/>
</dbReference>
<dbReference type="Pfam" id="PF01248">
    <property type="entry name" value="Ribosomal_L7Ae"/>
    <property type="match status" value="1"/>
</dbReference>
<dbReference type="HOGENOM" id="CLU_084513_3_0_1"/>
<dbReference type="AlphaFoldDB" id="S7XST4"/>
<evidence type="ECO:0000313" key="4">
    <source>
        <dbReference type="EMBL" id="EPR78993.1"/>
    </source>
</evidence>
<dbReference type="FunCoup" id="S7XST4">
    <property type="interactions" value="178"/>
</dbReference>
<keyword evidence="4" id="KW-0689">Ribosomal protein</keyword>
<dbReference type="InterPro" id="IPR029064">
    <property type="entry name" value="Ribosomal_eL30-like_sf"/>
</dbReference>
<gene>
    <name evidence="4" type="ORF">SLOPH_1569</name>
</gene>
<organism evidence="4 5">
    <name type="scientific">Spraguea lophii (strain 42_110)</name>
    <name type="common">Microsporidian parasite</name>
    <dbReference type="NCBI Taxonomy" id="1358809"/>
    <lineage>
        <taxon>Eukaryota</taxon>
        <taxon>Fungi</taxon>
        <taxon>Fungi incertae sedis</taxon>
        <taxon>Microsporidia</taxon>
        <taxon>Spragueidae</taxon>
        <taxon>Spraguea</taxon>
    </lineage>
</organism>
<evidence type="ECO:0000256" key="1">
    <source>
        <dbReference type="ARBA" id="ARBA00007337"/>
    </source>
</evidence>
<accession>S7XST4</accession>
<name>S7XST4_SPRLO</name>
<dbReference type="PRINTS" id="PR00881">
    <property type="entry name" value="L7ARS6FAMILY"/>
</dbReference>
<dbReference type="EMBL" id="ATCN01000450">
    <property type="protein sequence ID" value="EPR78993.1"/>
    <property type="molecule type" value="Genomic_DNA"/>
</dbReference>
<evidence type="ECO:0000259" key="3">
    <source>
        <dbReference type="Pfam" id="PF01248"/>
    </source>
</evidence>
<comment type="similarity">
    <text evidence="1">Belongs to the eukaryotic ribosomal protein eL8 family.</text>
</comment>
<dbReference type="Proteomes" id="UP000014978">
    <property type="component" value="Unassembled WGS sequence"/>
</dbReference>
<dbReference type="InParanoid" id="S7XST4"/>
<keyword evidence="5" id="KW-1185">Reference proteome</keyword>
<protein>
    <submittedName>
        <fullName evidence="4">Ribosomal protein L7Ae/L30e/S12e/Gadd45 family</fullName>
    </submittedName>
</protein>
<reference evidence="5" key="1">
    <citation type="journal article" date="2013" name="PLoS Genet.">
        <title>The genome of Spraguea lophii and the basis of host-microsporidian interactions.</title>
        <authorList>
            <person name="Campbell S.E."/>
            <person name="Williams T.A."/>
            <person name="Yousuf A."/>
            <person name="Soanes D.M."/>
            <person name="Paszkiewicz K.H."/>
            <person name="Williams B.A.P."/>
        </authorList>
    </citation>
    <scope>NUCLEOTIDE SEQUENCE [LARGE SCALE GENOMIC DNA]</scope>
    <source>
        <strain evidence="5">42_110</strain>
    </source>
</reference>
<dbReference type="OrthoDB" id="5364946at2759"/>
<evidence type="ECO:0000313" key="5">
    <source>
        <dbReference type="Proteomes" id="UP000014978"/>
    </source>
</evidence>
<dbReference type="GO" id="GO:1990904">
    <property type="term" value="C:ribonucleoprotein complex"/>
    <property type="evidence" value="ECO:0007669"/>
    <property type="project" value="UniProtKB-KW"/>
</dbReference>
<dbReference type="GO" id="GO:0005840">
    <property type="term" value="C:ribosome"/>
    <property type="evidence" value="ECO:0007669"/>
    <property type="project" value="UniProtKB-KW"/>
</dbReference>